<evidence type="ECO:0000256" key="7">
    <source>
        <dbReference type="ARBA" id="ARBA00023177"/>
    </source>
</evidence>
<feature type="transmembrane region" description="Helical" evidence="8">
    <location>
        <begin position="45"/>
        <end position="65"/>
    </location>
</feature>
<feature type="transmembrane region" description="Helical" evidence="8">
    <location>
        <begin position="197"/>
        <end position="214"/>
    </location>
</feature>
<keyword evidence="4 8" id="KW-0812">Transmembrane</keyword>
<evidence type="ECO:0000313" key="12">
    <source>
        <dbReference type="RefSeq" id="XP_035829773.1"/>
    </source>
</evidence>
<evidence type="ECO:0000256" key="4">
    <source>
        <dbReference type="ARBA" id="ARBA00022692"/>
    </source>
</evidence>
<evidence type="ECO:0000256" key="3">
    <source>
        <dbReference type="ARBA" id="ARBA00022448"/>
    </source>
</evidence>
<feature type="compositionally biased region" description="Basic residues" evidence="9">
    <location>
        <begin position="551"/>
        <end position="572"/>
    </location>
</feature>
<sequence>MANNVTSELFQPNATVQSTGTTLAFDQVSTGETEKAREARTWDDATWILTSAFIIFTMQSGFGLLESGCVSPKNEVNIMAKNVADVIFGGISYWMLGYGLSFGDGRGSNGFCGVGKFFIDPEDEAMGEEFSRFVFQSSFATTATTIVSGAIAERTRYIAYIIFSFFNTFVFCFPAHWVWSKHGWLNKLGVVDVAGDGPVHIVGGATSLVATLMIRPRAKRFTPQDDHEMGSPTGALLGLFILWWGWLAFNCGSTYGISNGKWKMAARAAATTLMSASAGGCVSFIASYVVNKGKFHVQYIINGVLGGLVSITATCAVTGMWESIVIGAIGALLCLSSDSLLAKLRIDDPVSAVSVHWVSGFWGLLAAGLFTHKDTVAQFFANRHGLVKGGNFYLLGVQTLAAVAITAWSATTSALILKVIDLTVGLRLSKEEEELGADLIEHNIGRVLVVESLSKRSNDENGNQPQFANCSHTNCIPQRMDHDLETSTCTSQTDTGRASVINSLSLDNGLVLRIDSRSTVPNDVMLSDSVTNGSTSKDRRSSIGRAFSLFGKKRRGSKQNTHRMNTRNKQSKRHSDVTTASETCPDVRMFKMARKSSLTNYSSSVNMLSFTSREDLDEMVTEP</sequence>
<feature type="domain" description="Ammonium transporter AmtB-like" evidence="10">
    <location>
        <begin position="47"/>
        <end position="443"/>
    </location>
</feature>
<dbReference type="Proteomes" id="UP000694888">
    <property type="component" value="Unplaced"/>
</dbReference>
<comment type="subcellular location">
    <subcellularLocation>
        <location evidence="8">Cell membrane</location>
        <topology evidence="8">Multi-pass membrane protein</topology>
    </subcellularLocation>
    <subcellularLocation>
        <location evidence="1">Membrane</location>
        <topology evidence="1">Multi-pass membrane protein</topology>
    </subcellularLocation>
</comment>
<dbReference type="SUPFAM" id="SSF111352">
    <property type="entry name" value="Ammonium transporter"/>
    <property type="match status" value="1"/>
</dbReference>
<accession>A0ABM1W530</accession>
<evidence type="ECO:0000256" key="1">
    <source>
        <dbReference type="ARBA" id="ARBA00004141"/>
    </source>
</evidence>
<feature type="transmembrane region" description="Helical" evidence="8">
    <location>
        <begin position="392"/>
        <end position="417"/>
    </location>
</feature>
<evidence type="ECO:0000256" key="5">
    <source>
        <dbReference type="ARBA" id="ARBA00022989"/>
    </source>
</evidence>
<gene>
    <name evidence="12" type="primary">LOC101861423</name>
</gene>
<comment type="similarity">
    <text evidence="2 8">Belongs to the ammonia transporter channel (TC 1.A.11.2) family.</text>
</comment>
<evidence type="ECO:0000313" key="11">
    <source>
        <dbReference type="Proteomes" id="UP000694888"/>
    </source>
</evidence>
<reference evidence="12" key="1">
    <citation type="submission" date="2025-08" db="UniProtKB">
        <authorList>
            <consortium name="RefSeq"/>
        </authorList>
    </citation>
    <scope>IDENTIFICATION</scope>
</reference>
<feature type="transmembrane region" description="Helical" evidence="8">
    <location>
        <begin position="299"/>
        <end position="319"/>
    </location>
</feature>
<dbReference type="PANTHER" id="PTHR11730">
    <property type="entry name" value="AMMONIUM TRANSPORTER"/>
    <property type="match status" value="1"/>
</dbReference>
<dbReference type="InterPro" id="IPR024041">
    <property type="entry name" value="NH4_transpt_AmtB-like_dom"/>
</dbReference>
<protein>
    <recommendedName>
        <fullName evidence="8">Ammonium transporter</fullName>
    </recommendedName>
</protein>
<dbReference type="NCBIfam" id="TIGR00836">
    <property type="entry name" value="amt"/>
    <property type="match status" value="1"/>
</dbReference>
<evidence type="ECO:0000256" key="6">
    <source>
        <dbReference type="ARBA" id="ARBA00023136"/>
    </source>
</evidence>
<dbReference type="RefSeq" id="XP_035829773.1">
    <property type="nucleotide sequence ID" value="XM_035973880.1"/>
</dbReference>
<evidence type="ECO:0000256" key="9">
    <source>
        <dbReference type="SAM" id="MobiDB-lite"/>
    </source>
</evidence>
<dbReference type="InterPro" id="IPR029020">
    <property type="entry name" value="Ammonium/urea_transptr"/>
</dbReference>
<evidence type="ECO:0000256" key="2">
    <source>
        <dbReference type="ARBA" id="ARBA00005887"/>
    </source>
</evidence>
<dbReference type="InterPro" id="IPR001905">
    <property type="entry name" value="Ammonium_transpt"/>
</dbReference>
<feature type="transmembrane region" description="Helical" evidence="8">
    <location>
        <begin position="269"/>
        <end position="290"/>
    </location>
</feature>
<keyword evidence="6 8" id="KW-0472">Membrane</keyword>
<evidence type="ECO:0000259" key="10">
    <source>
        <dbReference type="Pfam" id="PF00909"/>
    </source>
</evidence>
<evidence type="ECO:0000256" key="8">
    <source>
        <dbReference type="RuleBase" id="RU362002"/>
    </source>
</evidence>
<proteinExistence type="inferred from homology"/>
<feature type="region of interest" description="Disordered" evidence="9">
    <location>
        <begin position="529"/>
        <end position="582"/>
    </location>
</feature>
<dbReference type="PANTHER" id="PTHR11730:SF58">
    <property type="entry name" value="AMMONIUM TRANSPORTER"/>
    <property type="match status" value="1"/>
</dbReference>
<keyword evidence="11" id="KW-1185">Reference proteome</keyword>
<keyword evidence="3 8" id="KW-0813">Transport</keyword>
<name>A0ABM1W530_APLCA</name>
<dbReference type="Gene3D" id="1.10.3430.10">
    <property type="entry name" value="Ammonium transporter AmtB like domains"/>
    <property type="match status" value="1"/>
</dbReference>
<dbReference type="GeneID" id="101861423"/>
<keyword evidence="7 8" id="KW-0924">Ammonia transport</keyword>
<feature type="transmembrane region" description="Helical" evidence="8">
    <location>
        <begin position="354"/>
        <end position="372"/>
    </location>
</feature>
<feature type="transmembrane region" description="Helical" evidence="8">
    <location>
        <begin position="235"/>
        <end position="257"/>
    </location>
</feature>
<keyword evidence="5 8" id="KW-1133">Transmembrane helix</keyword>
<comment type="caution">
    <text evidence="8">Lacks conserved residue(s) required for the propagation of feature annotation.</text>
</comment>
<feature type="transmembrane region" description="Helical" evidence="8">
    <location>
        <begin position="157"/>
        <end position="177"/>
    </location>
</feature>
<dbReference type="Pfam" id="PF00909">
    <property type="entry name" value="Ammonium_transp"/>
    <property type="match status" value="1"/>
</dbReference>
<organism evidence="11 12">
    <name type="scientific">Aplysia californica</name>
    <name type="common">California sea hare</name>
    <dbReference type="NCBI Taxonomy" id="6500"/>
    <lineage>
        <taxon>Eukaryota</taxon>
        <taxon>Metazoa</taxon>
        <taxon>Spiralia</taxon>
        <taxon>Lophotrochozoa</taxon>
        <taxon>Mollusca</taxon>
        <taxon>Gastropoda</taxon>
        <taxon>Heterobranchia</taxon>
        <taxon>Euthyneura</taxon>
        <taxon>Tectipleura</taxon>
        <taxon>Aplysiida</taxon>
        <taxon>Aplysioidea</taxon>
        <taxon>Aplysiidae</taxon>
        <taxon>Aplysia</taxon>
    </lineage>
</organism>